<name>A0ABU6TB43_9FABA</name>
<keyword evidence="3" id="KW-1185">Reference proteome</keyword>
<evidence type="ECO:0000256" key="1">
    <source>
        <dbReference type="SAM" id="MobiDB-lite"/>
    </source>
</evidence>
<sequence length="145" mass="16359">MGSEIIYNEIEKREKYEDSNEKANSYLAVVKIDVTTLTTIALFIHSISSGLIPIVRMSFRPITRLGTPSSSPKMDSSPRGQLGQRLVRPLKSWELIPLSEGWKCERDWVEKEVSKDKALAMLAEAKVDDNGDNGKEDDEEEEDSE</sequence>
<feature type="compositionally biased region" description="Basic and acidic residues" evidence="1">
    <location>
        <begin position="125"/>
        <end position="134"/>
    </location>
</feature>
<reference evidence="2 3" key="1">
    <citation type="journal article" date="2023" name="Plants (Basel)">
        <title>Bridging the Gap: Combining Genomics and Transcriptomics Approaches to Understand Stylosanthes scabra, an Orphan Legume from the Brazilian Caatinga.</title>
        <authorList>
            <person name="Ferreira-Neto J.R.C."/>
            <person name="da Silva M.D."/>
            <person name="Binneck E."/>
            <person name="de Melo N.F."/>
            <person name="da Silva R.H."/>
            <person name="de Melo A.L.T.M."/>
            <person name="Pandolfi V."/>
            <person name="Bustamante F.O."/>
            <person name="Brasileiro-Vidal A.C."/>
            <person name="Benko-Iseppon A.M."/>
        </authorList>
    </citation>
    <scope>NUCLEOTIDE SEQUENCE [LARGE SCALE GENOMIC DNA]</scope>
    <source>
        <tissue evidence="2">Leaves</tissue>
    </source>
</reference>
<feature type="region of interest" description="Disordered" evidence="1">
    <location>
        <begin position="123"/>
        <end position="145"/>
    </location>
</feature>
<accession>A0ABU6TB43</accession>
<comment type="caution">
    <text evidence="2">The sequence shown here is derived from an EMBL/GenBank/DDBJ whole genome shotgun (WGS) entry which is preliminary data.</text>
</comment>
<proteinExistence type="predicted"/>
<organism evidence="2 3">
    <name type="scientific">Stylosanthes scabra</name>
    <dbReference type="NCBI Taxonomy" id="79078"/>
    <lineage>
        <taxon>Eukaryota</taxon>
        <taxon>Viridiplantae</taxon>
        <taxon>Streptophyta</taxon>
        <taxon>Embryophyta</taxon>
        <taxon>Tracheophyta</taxon>
        <taxon>Spermatophyta</taxon>
        <taxon>Magnoliopsida</taxon>
        <taxon>eudicotyledons</taxon>
        <taxon>Gunneridae</taxon>
        <taxon>Pentapetalae</taxon>
        <taxon>rosids</taxon>
        <taxon>fabids</taxon>
        <taxon>Fabales</taxon>
        <taxon>Fabaceae</taxon>
        <taxon>Papilionoideae</taxon>
        <taxon>50 kb inversion clade</taxon>
        <taxon>dalbergioids sensu lato</taxon>
        <taxon>Dalbergieae</taxon>
        <taxon>Pterocarpus clade</taxon>
        <taxon>Stylosanthes</taxon>
    </lineage>
</organism>
<protein>
    <submittedName>
        <fullName evidence="2">Uncharacterized protein</fullName>
    </submittedName>
</protein>
<dbReference type="Proteomes" id="UP001341840">
    <property type="component" value="Unassembled WGS sequence"/>
</dbReference>
<evidence type="ECO:0000313" key="2">
    <source>
        <dbReference type="EMBL" id="MED6145765.1"/>
    </source>
</evidence>
<dbReference type="EMBL" id="JASCZI010090732">
    <property type="protein sequence ID" value="MED6145765.1"/>
    <property type="molecule type" value="Genomic_DNA"/>
</dbReference>
<gene>
    <name evidence="2" type="ORF">PIB30_028216</name>
</gene>
<evidence type="ECO:0000313" key="3">
    <source>
        <dbReference type="Proteomes" id="UP001341840"/>
    </source>
</evidence>
<feature type="compositionally biased region" description="Acidic residues" evidence="1">
    <location>
        <begin position="135"/>
        <end position="145"/>
    </location>
</feature>